<feature type="domain" description="Methyltransferase" evidence="1">
    <location>
        <begin position="39"/>
        <end position="144"/>
    </location>
</feature>
<dbReference type="InterPro" id="IPR025714">
    <property type="entry name" value="Methyltranfer_dom"/>
</dbReference>
<dbReference type="GO" id="GO:0008168">
    <property type="term" value="F:methyltransferase activity"/>
    <property type="evidence" value="ECO:0007669"/>
    <property type="project" value="UniProtKB-KW"/>
</dbReference>
<evidence type="ECO:0000313" key="2">
    <source>
        <dbReference type="EMBL" id="SDD81442.1"/>
    </source>
</evidence>
<sequence length="208" mass="23398">MQQDAKFWNRMAKGYAKSKISDMPSYERKLEVTRGYFTPDMEVLEIGCGTGTTALRHAPHVKHIRATDISQEMIAIARAKADTEGIQNVTFEVSAIDDLKVEDASLDMVMAHSILHLVPNRREVIKQVYRMLKPGGLFVTSTVCLKDGMGWLKPILPLMRLVGYAPRVVAFITANQLEADFTNAGFDVAYKWRPGPKKAIFMVLRKPE</sequence>
<organism evidence="2 3">
    <name type="scientific">Kordiimonas lacus</name>
    <dbReference type="NCBI Taxonomy" id="637679"/>
    <lineage>
        <taxon>Bacteria</taxon>
        <taxon>Pseudomonadati</taxon>
        <taxon>Pseudomonadota</taxon>
        <taxon>Alphaproteobacteria</taxon>
        <taxon>Kordiimonadales</taxon>
        <taxon>Kordiimonadaceae</taxon>
        <taxon>Kordiimonas</taxon>
    </lineage>
</organism>
<gene>
    <name evidence="2" type="ORF">SAMN04488071_1358</name>
</gene>
<dbReference type="AlphaFoldDB" id="A0A1G6XTT0"/>
<protein>
    <submittedName>
        <fullName evidence="2">Methyltransferase domain-containing protein</fullName>
    </submittedName>
</protein>
<reference evidence="2 3" key="1">
    <citation type="submission" date="2016-10" db="EMBL/GenBank/DDBJ databases">
        <authorList>
            <person name="de Groot N.N."/>
        </authorList>
    </citation>
    <scope>NUCLEOTIDE SEQUENCE [LARGE SCALE GENOMIC DNA]</scope>
    <source>
        <strain evidence="2 3">CGMCC 1.9109</strain>
    </source>
</reference>
<keyword evidence="3" id="KW-1185">Reference proteome</keyword>
<dbReference type="CDD" id="cd02440">
    <property type="entry name" value="AdoMet_MTases"/>
    <property type="match status" value="1"/>
</dbReference>
<proteinExistence type="predicted"/>
<dbReference type="GO" id="GO:0032259">
    <property type="term" value="P:methylation"/>
    <property type="evidence" value="ECO:0007669"/>
    <property type="project" value="UniProtKB-KW"/>
</dbReference>
<name>A0A1G6XTT0_9PROT</name>
<dbReference type="EMBL" id="FNAK01000003">
    <property type="protein sequence ID" value="SDD81442.1"/>
    <property type="molecule type" value="Genomic_DNA"/>
</dbReference>
<accession>A0A1G6XTT0</accession>
<dbReference type="Gene3D" id="3.40.50.150">
    <property type="entry name" value="Vaccinia Virus protein VP39"/>
    <property type="match status" value="1"/>
</dbReference>
<dbReference type="PANTHER" id="PTHR43861">
    <property type="entry name" value="TRANS-ACONITATE 2-METHYLTRANSFERASE-RELATED"/>
    <property type="match status" value="1"/>
</dbReference>
<dbReference type="InterPro" id="IPR029063">
    <property type="entry name" value="SAM-dependent_MTases_sf"/>
</dbReference>
<evidence type="ECO:0000259" key="1">
    <source>
        <dbReference type="Pfam" id="PF13847"/>
    </source>
</evidence>
<dbReference type="OrthoDB" id="5642573at2"/>
<dbReference type="RefSeq" id="WP_068301786.1">
    <property type="nucleotide sequence ID" value="NZ_FNAK01000003.1"/>
</dbReference>
<dbReference type="SUPFAM" id="SSF53335">
    <property type="entry name" value="S-adenosyl-L-methionine-dependent methyltransferases"/>
    <property type="match status" value="1"/>
</dbReference>
<dbReference type="STRING" id="637679.GCA_001550055_01039"/>
<dbReference type="Proteomes" id="UP000183685">
    <property type="component" value="Unassembled WGS sequence"/>
</dbReference>
<keyword evidence="2" id="KW-0489">Methyltransferase</keyword>
<evidence type="ECO:0000313" key="3">
    <source>
        <dbReference type="Proteomes" id="UP000183685"/>
    </source>
</evidence>
<keyword evidence="2" id="KW-0808">Transferase</keyword>
<dbReference type="Pfam" id="PF13847">
    <property type="entry name" value="Methyltransf_31"/>
    <property type="match status" value="1"/>
</dbReference>